<dbReference type="PANTHER" id="PTHR43355:SF2">
    <property type="entry name" value="FLAVIN REDUCTASE (NADPH)"/>
    <property type="match status" value="1"/>
</dbReference>
<feature type="domain" description="NAD(P)-binding" evidence="1">
    <location>
        <begin position="7"/>
        <end position="197"/>
    </location>
</feature>
<evidence type="ECO:0000259" key="1">
    <source>
        <dbReference type="Pfam" id="PF13460"/>
    </source>
</evidence>
<dbReference type="Gene3D" id="3.40.50.720">
    <property type="entry name" value="NAD(P)-binding Rossmann-like Domain"/>
    <property type="match status" value="1"/>
</dbReference>
<accession>A0A0J6XGS3</accession>
<dbReference type="SUPFAM" id="SSF51735">
    <property type="entry name" value="NAD(P)-binding Rossmann-fold domains"/>
    <property type="match status" value="1"/>
</dbReference>
<dbReference type="STRING" id="66430.ACS04_24765"/>
<dbReference type="PANTHER" id="PTHR43355">
    <property type="entry name" value="FLAVIN REDUCTASE (NADPH)"/>
    <property type="match status" value="1"/>
</dbReference>
<dbReference type="PATRIC" id="fig|66430.4.peg.444"/>
<dbReference type="InterPro" id="IPR016040">
    <property type="entry name" value="NAD(P)-bd_dom"/>
</dbReference>
<proteinExistence type="predicted"/>
<reference evidence="2 3" key="1">
    <citation type="submission" date="2015-06" db="EMBL/GenBank/DDBJ databases">
        <title>Recapitulation of the evolution of biosynthetic gene clusters reveals hidden chemical diversity on bacterial genomes.</title>
        <authorList>
            <person name="Cruz-Morales P."/>
            <person name="Martinez-Guerrero C."/>
            <person name="Morales-Escalante M.A."/>
            <person name="Yanez-Guerra L.A."/>
            <person name="Kopp J.F."/>
            <person name="Feldmann J."/>
            <person name="Ramos-Aboites H.E."/>
            <person name="Barona-Gomez F."/>
        </authorList>
    </citation>
    <scope>NUCLEOTIDE SEQUENCE [LARGE SCALE GENOMIC DNA]</scope>
    <source>
        <strain evidence="2 3">ATCC 31245</strain>
    </source>
</reference>
<dbReference type="OrthoDB" id="3191258at2"/>
<keyword evidence="3" id="KW-1185">Reference proteome</keyword>
<evidence type="ECO:0000313" key="2">
    <source>
        <dbReference type="EMBL" id="KMO95200.1"/>
    </source>
</evidence>
<sequence length="213" mass="21753">MKIVLFGATGMIGSRIAAEAVHRGHHVVAASRSGDAPQAHELLVPAAVDAGSAEEVAEAVAGADVVASALVPPRDDSDPRAPFTALYRELLAGVRTGGVPRVVVVGGAGSLIVDGGATLMDAPGFPPEYRQEALAHADLLADLRRVGDLAWTSVSPAATIAPGRRTGSFRVGGDTLLTDADGNSAVSAEDYAVAFVDEIEQGAHPRARICVAY</sequence>
<dbReference type="EMBL" id="LFML01000108">
    <property type="protein sequence ID" value="KMO95200.1"/>
    <property type="molecule type" value="Genomic_DNA"/>
</dbReference>
<dbReference type="InterPro" id="IPR051606">
    <property type="entry name" value="Polyketide_Oxido-like"/>
</dbReference>
<dbReference type="RefSeq" id="WP_048478964.1">
    <property type="nucleotide sequence ID" value="NZ_JBIRUD010000001.1"/>
</dbReference>
<dbReference type="InterPro" id="IPR036291">
    <property type="entry name" value="NAD(P)-bd_dom_sf"/>
</dbReference>
<comment type="caution">
    <text evidence="2">The sequence shown here is derived from an EMBL/GenBank/DDBJ whole genome shotgun (WGS) entry which is preliminary data.</text>
</comment>
<dbReference type="AlphaFoldDB" id="A0A0J6XGS3"/>
<dbReference type="GO" id="GO:0016646">
    <property type="term" value="F:oxidoreductase activity, acting on the CH-NH group of donors, NAD or NADP as acceptor"/>
    <property type="evidence" value="ECO:0007669"/>
    <property type="project" value="TreeGrafter"/>
</dbReference>
<dbReference type="Pfam" id="PF13460">
    <property type="entry name" value="NAD_binding_10"/>
    <property type="match status" value="1"/>
</dbReference>
<evidence type="ECO:0000313" key="3">
    <source>
        <dbReference type="Proteomes" id="UP000035932"/>
    </source>
</evidence>
<gene>
    <name evidence="2" type="ORF">ACS04_24765</name>
</gene>
<name>A0A0J6XGS3_9ACTN</name>
<protein>
    <submittedName>
        <fullName evidence="2">Epimerase</fullName>
    </submittedName>
</protein>
<organism evidence="2 3">
    <name type="scientific">Streptomyces roseus</name>
    <dbReference type="NCBI Taxonomy" id="66430"/>
    <lineage>
        <taxon>Bacteria</taxon>
        <taxon>Bacillati</taxon>
        <taxon>Actinomycetota</taxon>
        <taxon>Actinomycetes</taxon>
        <taxon>Kitasatosporales</taxon>
        <taxon>Streptomycetaceae</taxon>
        <taxon>Streptomyces</taxon>
    </lineage>
</organism>
<dbReference type="Proteomes" id="UP000035932">
    <property type="component" value="Unassembled WGS sequence"/>
</dbReference>